<feature type="transmembrane region" description="Helical" evidence="1">
    <location>
        <begin position="231"/>
        <end position="249"/>
    </location>
</feature>
<feature type="transmembrane region" description="Helical" evidence="1">
    <location>
        <begin position="319"/>
        <end position="342"/>
    </location>
</feature>
<reference evidence="3" key="1">
    <citation type="submission" date="2014-07" db="EMBL/GenBank/DDBJ databases">
        <authorList>
            <person name="Monot Marc"/>
        </authorList>
    </citation>
    <scope>NUCLEOTIDE SEQUENCE</scope>
    <source>
        <strain evidence="2">7032994</strain>
    </source>
</reference>
<dbReference type="Proteomes" id="UP000879542">
    <property type="component" value="Unassembled WGS sequence"/>
</dbReference>
<keyword evidence="1" id="KW-1133">Transmembrane helix</keyword>
<feature type="transmembrane region" description="Helical" evidence="1">
    <location>
        <begin position="7"/>
        <end position="26"/>
    </location>
</feature>
<name>A0A031WGS5_CLODI</name>
<dbReference type="EMBL" id="FUPS01000001">
    <property type="protein sequence ID" value="SJR79595.1"/>
    <property type="molecule type" value="Genomic_DNA"/>
</dbReference>
<evidence type="ECO:0000313" key="2">
    <source>
        <dbReference type="EMBL" id="CDS85856.1"/>
    </source>
</evidence>
<feature type="transmembrane region" description="Helical" evidence="1">
    <location>
        <begin position="38"/>
        <end position="60"/>
    </location>
</feature>
<gene>
    <name evidence="3" type="ORF">BN1096_560072</name>
    <name evidence="2" type="ORF">BN1097_540075</name>
    <name evidence="4" type="ORF">KRM00_000872</name>
    <name evidence="5" type="ORF">KRQ00_000682</name>
    <name evidence="7" type="ORF">SAMEA1402399_01585</name>
    <name evidence="6" type="ORF">SAMEA3375112_00074</name>
</gene>
<keyword evidence="1" id="KW-0812">Transmembrane</keyword>
<dbReference type="Proteomes" id="UP000189137">
    <property type="component" value="Unassembled WGS sequence"/>
</dbReference>
<evidence type="ECO:0000313" key="7">
    <source>
        <dbReference type="EMBL" id="VFD31287.1"/>
    </source>
</evidence>
<dbReference type="RefSeq" id="WP_003438084.1">
    <property type="nucleotide sequence ID" value="NZ_AP025558.1"/>
</dbReference>
<reference evidence="7 9" key="3">
    <citation type="submission" date="2019-02" db="EMBL/GenBank/DDBJ databases">
        <authorList>
            <consortium name="Pathogen Informatics"/>
        </authorList>
    </citation>
    <scope>NUCLEOTIDE SEQUENCE [LARGE SCALE GENOMIC DNA]</scope>
    <source>
        <strain evidence="7">Clo34</strain>
        <strain evidence="9">clo34</strain>
        <strain evidence="6 8">VRECD0157</strain>
    </source>
</reference>
<dbReference type="KEGG" id="pdf:CD630DERM_11680"/>
<organism evidence="3">
    <name type="scientific">Clostridioides difficile</name>
    <name type="common">Peptoclostridium difficile</name>
    <dbReference type="NCBI Taxonomy" id="1496"/>
    <lineage>
        <taxon>Bacteria</taxon>
        <taxon>Bacillati</taxon>
        <taxon>Bacillota</taxon>
        <taxon>Clostridia</taxon>
        <taxon>Peptostreptococcales</taxon>
        <taxon>Peptostreptococcaceae</taxon>
        <taxon>Clostridioides</taxon>
    </lineage>
</organism>
<dbReference type="Proteomes" id="UP000411588">
    <property type="component" value="Unassembled WGS sequence"/>
</dbReference>
<proteinExistence type="predicted"/>
<feature type="transmembrane region" description="Helical" evidence="1">
    <location>
        <begin position="122"/>
        <end position="142"/>
    </location>
</feature>
<accession>A0A031WGS5</accession>
<reference evidence="4" key="4">
    <citation type="submission" date="2021-06" db="EMBL/GenBank/DDBJ databases">
        <authorList>
            <consortium name="NCBI Pathogen Detection Project"/>
        </authorList>
    </citation>
    <scope>NUCLEOTIDE SEQUENCE</scope>
    <source>
        <strain evidence="5">Clostridioides</strain>
        <strain evidence="4">HN1000</strain>
    </source>
</reference>
<evidence type="ECO:0000313" key="4">
    <source>
        <dbReference type="EMBL" id="HBH1541413.1"/>
    </source>
</evidence>
<dbReference type="EMBL" id="CAADAN010000004">
    <property type="protein sequence ID" value="VFD31287.1"/>
    <property type="molecule type" value="Genomic_DNA"/>
</dbReference>
<sequence length="419" mass="46073">MKKNKIIAFFAPSIIVGVLVLGIILYPNEAIKSAREGFSIWSNVLVPSLLPFIIGANLIVDLKIVDIIGFIINPITRFVFNVSGKSALAFAISTVSGYPVGVSLASEFRSNGQISKYEAQRLVSFCSTSGPLFIIGSVGTGMFQNSNLGYLMILCHYLGTILVGLFFRNYGNENLPKTKLDLKTNIKNVINIRNSSGNGFFVLFGNAVFNGVNTLLTVGGFVIVFSVVFKILSLFNVISLIASVIYLPLSFLGVSKELCQAFVSGLFEITIGCNKVSSITSSPEILRASLASFLIGFSGLSILAQCCTFLSKTDIDLKLYILSKFAHGVLAAIFIFILYPIANSAVLVSSFADTYNVIYNNLIWFYYLSYYDTILQIVVIIYLISAVFIAKKHMKTLSTNGKLMRYKNTFFTKKFSRKK</sequence>
<evidence type="ECO:0000313" key="9">
    <source>
        <dbReference type="Proteomes" id="UP000411588"/>
    </source>
</evidence>
<dbReference type="EMBL" id="DAEPXK010000007">
    <property type="protein sequence ID" value="HBH1541413.1"/>
    <property type="molecule type" value="Genomic_DNA"/>
</dbReference>
<dbReference type="GeneID" id="66353578"/>
<reference evidence="4" key="2">
    <citation type="journal article" date="2018" name="Genome Biol.">
        <title>SKESA: strategic k-mer extension for scrupulous assemblies.</title>
        <authorList>
            <person name="Souvorov A."/>
            <person name="Agarwala R."/>
            <person name="Lipman D.J."/>
        </authorList>
    </citation>
    <scope>NUCLEOTIDE SEQUENCE</scope>
    <source>
        <strain evidence="5">Clostridioides</strain>
        <strain evidence="4">HN1000</strain>
    </source>
</reference>
<evidence type="ECO:0000313" key="8">
    <source>
        <dbReference type="Proteomes" id="UP000189137"/>
    </source>
</evidence>
<feature type="transmembrane region" description="Helical" evidence="1">
    <location>
        <begin position="200"/>
        <end position="225"/>
    </location>
</feature>
<dbReference type="EMBL" id="LK932509">
    <property type="protein sequence ID" value="CDS86349.1"/>
    <property type="molecule type" value="Genomic_DNA"/>
</dbReference>
<dbReference type="AlphaFoldDB" id="A0A031WGS5"/>
<dbReference type="EMBL" id="DAEQIJ010000002">
    <property type="protein sequence ID" value="HBH2618954.1"/>
    <property type="molecule type" value="Genomic_DNA"/>
</dbReference>
<evidence type="ECO:0000313" key="5">
    <source>
        <dbReference type="EMBL" id="HBH2618954.1"/>
    </source>
</evidence>
<feature type="transmembrane region" description="Helical" evidence="1">
    <location>
        <begin position="362"/>
        <end position="390"/>
    </location>
</feature>
<evidence type="ECO:0000313" key="6">
    <source>
        <dbReference type="EMBL" id="SJR79595.1"/>
    </source>
</evidence>
<feature type="transmembrane region" description="Helical" evidence="1">
    <location>
        <begin position="285"/>
        <end position="307"/>
    </location>
</feature>
<evidence type="ECO:0000313" key="3">
    <source>
        <dbReference type="EMBL" id="CDS86349.1"/>
    </source>
</evidence>
<dbReference type="EMBL" id="LK932392">
    <property type="protein sequence ID" value="CDS85856.1"/>
    <property type="molecule type" value="Genomic_DNA"/>
</dbReference>
<protein>
    <submittedName>
        <fullName evidence="3 7">Membrane protein</fullName>
    </submittedName>
    <submittedName>
        <fullName evidence="4">Sporulation integral membrane protein YlbJ</fullName>
    </submittedName>
    <submittedName>
        <fullName evidence="6">Uncharacterized protein conserved in bacteria</fullName>
    </submittedName>
</protein>
<dbReference type="Proteomes" id="UP000878956">
    <property type="component" value="Unassembled WGS sequence"/>
</dbReference>
<dbReference type="PATRIC" id="fig|1496.1373.peg.1002"/>
<keyword evidence="1" id="KW-0472">Membrane</keyword>
<feature type="transmembrane region" description="Helical" evidence="1">
    <location>
        <begin position="148"/>
        <end position="167"/>
    </location>
</feature>
<evidence type="ECO:0000256" key="1">
    <source>
        <dbReference type="SAM" id="Phobius"/>
    </source>
</evidence>